<dbReference type="EC" id="2.7.7.7" evidence="3"/>
<dbReference type="AlphaFoldDB" id="A0A4R5NPN6"/>
<evidence type="ECO:0000256" key="2">
    <source>
        <dbReference type="ARBA" id="ARBA00009496"/>
    </source>
</evidence>
<evidence type="ECO:0000256" key="6">
    <source>
        <dbReference type="ARBA" id="ARBA00022695"/>
    </source>
</evidence>
<sequence>MSFVPLQVTSTFSLLQSTTKIDELVTTAKERGYSAIALTDNQIMYGAVDFYNACLKQGIKPLIGLKLTFQGVTDPSQTYSVILIAKNNEGYQNLMVISTLINTSEAALTFNKIKDYLTGLFYIFPNDSELTPLILNKDKEGLQKLFEILKGAANPADIYIGIDVTQSVAYRELVYKIGTDYKVSLVALPQVNYLNATDHFSIEVLRAIKDGTTITNIGELMKKLGTHWLKPAEEFESSFRDANLLEAAQNTEKIAAQSQIELKFQQLKLPQFKTDDGSSSFDYLRSKCITGLHNRLTHAPHTATDEAYKKRLEYELSVINKMGFNDYFLIIWDVIRFAHQTGITTGPGRGSAAGSLVAYVLNITDVDPLEYDLLFERFLNEERAQMPDIDLDIPDNRREEVLEYVHQKYGHNKVAQIITFGTLAAKQAIRDVGRVFGLSTPELSEWSHAIPSVLHVSLTEALDQSQKLKNMISDSSTNKMLYETACKLEGLPRHYSTHAAGIVLSDNPLVDLVPLQNGSESMMMTQYSKDIVESVGLLKMDFLGLRNLSIMADALATIKRQGDAHFKVEDVNLNDPQTLAIFARGDTNGVFQFESNGIKGVLRRLQPNNFELVAAVNALYRPGPMENIDTFIARKNGKEPVSYPDPSLAPILKHTYGIIVYQEQVMQVASKMGGFSLGQADLLRRAMSKKKKATMDAMKKRFLNGASKLGYSEKVAEQTFNYIDRFANYGFNRSHAVAYSKMAFEMAYLKVHYKTAFYAALLNSVMNNPAKTKVYLMEAKQHEVDVVAPDINNSGATFQVSKETIQFGLASIKGVRKDFLRDLLEERRSSGRFKNFYEFLKRIGNKWQKQDLIENLIYAGVFDSFDANRAELVTALPEFLSSLELSGGSMELFEELAPKVRPVPDFSLSEKLEKEEAVLGAYLSGHPVEEYRGLMKSLKSTPVSDLSLNSKCVVLVYIKRIKVIRTKRGDQMAFATVEDLTGEISVTIFPNLYRTIADWFEKEQVVVVRGKVEKQRDVQIVADQIQLASTIKVDETPTQPAGRWFLRIDADHDKPEVHQAILKVLKKYQGEFPVIFYRPEGDQTQLLNKNLWLSNSAEIQPELISILGEKNVVFQKK</sequence>
<dbReference type="PANTHER" id="PTHR32294:SF0">
    <property type="entry name" value="DNA POLYMERASE III SUBUNIT ALPHA"/>
    <property type="match status" value="1"/>
</dbReference>
<evidence type="ECO:0000256" key="10">
    <source>
        <dbReference type="ARBA" id="ARBA00026073"/>
    </source>
</evidence>
<gene>
    <name evidence="13" type="ORF">C5L31_001311</name>
</gene>
<dbReference type="Proteomes" id="UP000294854">
    <property type="component" value="Unassembled WGS sequence"/>
</dbReference>
<dbReference type="GO" id="GO:0003887">
    <property type="term" value="F:DNA-directed DNA polymerase activity"/>
    <property type="evidence" value="ECO:0007669"/>
    <property type="project" value="UniProtKB-KW"/>
</dbReference>
<reference evidence="13 14" key="1">
    <citation type="journal article" date="2019" name="Appl. Microbiol. Biotechnol.">
        <title>Uncovering carbohydrate metabolism through a genotype-phenotype association study of 56 lactic acid bacteria genomes.</title>
        <authorList>
            <person name="Buron-Moles G."/>
            <person name="Chailyan A."/>
            <person name="Dolejs I."/>
            <person name="Forster J."/>
            <person name="Miks M.H."/>
        </authorList>
    </citation>
    <scope>NUCLEOTIDE SEQUENCE [LARGE SCALE GENOMIC DNA]</scope>
    <source>
        <strain evidence="13 14">ATCC 49373</strain>
    </source>
</reference>
<evidence type="ECO:0000256" key="5">
    <source>
        <dbReference type="ARBA" id="ARBA00022679"/>
    </source>
</evidence>
<keyword evidence="6" id="KW-0548">Nucleotidyltransferase</keyword>
<dbReference type="Gene3D" id="2.40.50.140">
    <property type="entry name" value="Nucleic acid-binding proteins"/>
    <property type="match status" value="1"/>
</dbReference>
<dbReference type="InterPro" id="IPR003141">
    <property type="entry name" value="Pol/His_phosphatase_N"/>
</dbReference>
<dbReference type="STRING" id="1122149.FD44_GL001676"/>
<dbReference type="SMART" id="SM00481">
    <property type="entry name" value="POLIIIAc"/>
    <property type="match status" value="1"/>
</dbReference>
<evidence type="ECO:0000256" key="8">
    <source>
        <dbReference type="ARBA" id="ARBA00022932"/>
    </source>
</evidence>
<dbReference type="InterPro" id="IPR016195">
    <property type="entry name" value="Pol/histidinol_Pase-like"/>
</dbReference>
<dbReference type="CDD" id="cd04485">
    <property type="entry name" value="DnaE_OBF"/>
    <property type="match status" value="1"/>
</dbReference>
<dbReference type="GO" id="GO:0003676">
    <property type="term" value="F:nucleic acid binding"/>
    <property type="evidence" value="ECO:0007669"/>
    <property type="project" value="InterPro"/>
</dbReference>
<evidence type="ECO:0000313" key="14">
    <source>
        <dbReference type="Proteomes" id="UP000294854"/>
    </source>
</evidence>
<dbReference type="InterPro" id="IPR012340">
    <property type="entry name" value="NA-bd_OB-fold"/>
</dbReference>
<dbReference type="Pfam" id="PF07733">
    <property type="entry name" value="DNA_pol3_alpha"/>
    <property type="match status" value="1"/>
</dbReference>
<evidence type="ECO:0000256" key="3">
    <source>
        <dbReference type="ARBA" id="ARBA00012417"/>
    </source>
</evidence>
<dbReference type="GO" id="GO:0008408">
    <property type="term" value="F:3'-5' exonuclease activity"/>
    <property type="evidence" value="ECO:0007669"/>
    <property type="project" value="InterPro"/>
</dbReference>
<dbReference type="OrthoDB" id="9803237at2"/>
<evidence type="ECO:0000256" key="1">
    <source>
        <dbReference type="ARBA" id="ARBA00004496"/>
    </source>
</evidence>
<dbReference type="EMBL" id="PUFO01000045">
    <property type="protein sequence ID" value="TDG78076.1"/>
    <property type="molecule type" value="Genomic_DNA"/>
</dbReference>
<dbReference type="CDD" id="cd07431">
    <property type="entry name" value="PHP_PolIIIA"/>
    <property type="match status" value="1"/>
</dbReference>
<dbReference type="InterPro" id="IPR004013">
    <property type="entry name" value="PHP_dom"/>
</dbReference>
<evidence type="ECO:0000256" key="4">
    <source>
        <dbReference type="ARBA" id="ARBA00019114"/>
    </source>
</evidence>
<dbReference type="Gene3D" id="1.10.150.870">
    <property type="match status" value="1"/>
</dbReference>
<comment type="subunit">
    <text evidence="10">DNA polymerase III contains a core (composed of alpha, epsilon and theta chains) that associates with a tau subunit. This core dimerizes to form the POLIII' complex. PolIII' associates with the gamma complex (composed of gamma, delta, delta', psi and chi chains) and with the beta chain to form the complete DNA polymerase III complex.</text>
</comment>
<keyword evidence="8" id="KW-0239">DNA-directed DNA polymerase</keyword>
<comment type="function">
    <text evidence="9">DNA polymerase III is a complex, multichain enzyme responsible for most of the replicative synthesis in bacteria. This DNA polymerase also exhibits 3' to 5' exonuclease activity. The alpha chain is the DNA polymerase.</text>
</comment>
<dbReference type="InterPro" id="IPR004805">
    <property type="entry name" value="DnaE2/DnaE/PolC"/>
</dbReference>
<proteinExistence type="inferred from homology"/>
<dbReference type="InterPro" id="IPR004365">
    <property type="entry name" value="NA-bd_OB_tRNA"/>
</dbReference>
<feature type="domain" description="Polymerase/histidinol phosphatase N-terminal" evidence="12">
    <location>
        <begin position="4"/>
        <end position="71"/>
    </location>
</feature>
<keyword evidence="7" id="KW-0235">DNA replication</keyword>
<dbReference type="SUPFAM" id="SSF89550">
    <property type="entry name" value="PHP domain-like"/>
    <property type="match status" value="1"/>
</dbReference>
<protein>
    <recommendedName>
        <fullName evidence="4">DNA polymerase III subunit alpha</fullName>
        <ecNumber evidence="3">2.7.7.7</ecNumber>
    </recommendedName>
</protein>
<keyword evidence="5" id="KW-0808">Transferase</keyword>
<evidence type="ECO:0000313" key="13">
    <source>
        <dbReference type="EMBL" id="TDG78076.1"/>
    </source>
</evidence>
<dbReference type="InterPro" id="IPR040982">
    <property type="entry name" value="DNA_pol3_finger"/>
</dbReference>
<evidence type="ECO:0000256" key="9">
    <source>
        <dbReference type="ARBA" id="ARBA00025611"/>
    </source>
</evidence>
<dbReference type="Gene3D" id="1.10.10.1600">
    <property type="entry name" value="Bacterial DNA polymerase III alpha subunit, thumb domain"/>
    <property type="match status" value="1"/>
</dbReference>
<dbReference type="GO" id="GO:0005737">
    <property type="term" value="C:cytoplasm"/>
    <property type="evidence" value="ECO:0007669"/>
    <property type="project" value="UniProtKB-SubCell"/>
</dbReference>
<dbReference type="Pfam" id="PF17657">
    <property type="entry name" value="DNA_pol3_finger"/>
    <property type="match status" value="1"/>
</dbReference>
<evidence type="ECO:0000256" key="11">
    <source>
        <dbReference type="ARBA" id="ARBA00049244"/>
    </source>
</evidence>
<comment type="catalytic activity">
    <reaction evidence="11">
        <text>DNA(n) + a 2'-deoxyribonucleoside 5'-triphosphate = DNA(n+1) + diphosphate</text>
        <dbReference type="Rhea" id="RHEA:22508"/>
        <dbReference type="Rhea" id="RHEA-COMP:17339"/>
        <dbReference type="Rhea" id="RHEA-COMP:17340"/>
        <dbReference type="ChEBI" id="CHEBI:33019"/>
        <dbReference type="ChEBI" id="CHEBI:61560"/>
        <dbReference type="ChEBI" id="CHEBI:173112"/>
        <dbReference type="EC" id="2.7.7.7"/>
    </reaction>
</comment>
<dbReference type="Pfam" id="PF01336">
    <property type="entry name" value="tRNA_anti-codon"/>
    <property type="match status" value="1"/>
</dbReference>
<dbReference type="GO" id="GO:0006260">
    <property type="term" value="P:DNA replication"/>
    <property type="evidence" value="ECO:0007669"/>
    <property type="project" value="UniProtKB-KW"/>
</dbReference>
<dbReference type="Pfam" id="PF14579">
    <property type="entry name" value="HHH_6"/>
    <property type="match status" value="1"/>
</dbReference>
<dbReference type="InterPro" id="IPR029460">
    <property type="entry name" value="DNAPol_HHH"/>
</dbReference>
<evidence type="ECO:0000256" key="7">
    <source>
        <dbReference type="ARBA" id="ARBA00022705"/>
    </source>
</evidence>
<organism evidence="13 14">
    <name type="scientific">Secundilactobacillus malefermentans</name>
    <dbReference type="NCBI Taxonomy" id="176292"/>
    <lineage>
        <taxon>Bacteria</taxon>
        <taxon>Bacillati</taxon>
        <taxon>Bacillota</taxon>
        <taxon>Bacilli</taxon>
        <taxon>Lactobacillales</taxon>
        <taxon>Lactobacillaceae</taxon>
        <taxon>Secundilactobacillus</taxon>
    </lineage>
</organism>
<dbReference type="PANTHER" id="PTHR32294">
    <property type="entry name" value="DNA POLYMERASE III SUBUNIT ALPHA"/>
    <property type="match status" value="1"/>
</dbReference>
<dbReference type="Gene3D" id="3.20.20.140">
    <property type="entry name" value="Metal-dependent hydrolases"/>
    <property type="match status" value="1"/>
</dbReference>
<dbReference type="InterPro" id="IPR011708">
    <property type="entry name" value="DNA_pol3_alpha_NTPase_dom"/>
</dbReference>
<comment type="subcellular location">
    <subcellularLocation>
        <location evidence="1">Cytoplasm</location>
    </subcellularLocation>
</comment>
<keyword evidence="14" id="KW-1185">Reference proteome</keyword>
<evidence type="ECO:0000259" key="12">
    <source>
        <dbReference type="SMART" id="SM00481"/>
    </source>
</evidence>
<comment type="similarity">
    <text evidence="2">Belongs to the DNA polymerase type-C family. DnaE subfamily.</text>
</comment>
<name>A0A4R5NPN6_9LACO</name>
<accession>A0A4R5NPN6</accession>
<dbReference type="NCBIfam" id="NF004226">
    <property type="entry name" value="PRK05673.1"/>
    <property type="match status" value="1"/>
</dbReference>
<comment type="caution">
    <text evidence="13">The sequence shown here is derived from an EMBL/GenBank/DDBJ whole genome shotgun (WGS) entry which is preliminary data.</text>
</comment>
<dbReference type="RefSeq" id="WP_010619763.1">
    <property type="nucleotide sequence ID" value="NZ_PUFO01000045.1"/>
</dbReference>
<dbReference type="Pfam" id="PF02811">
    <property type="entry name" value="PHP"/>
    <property type="match status" value="1"/>
</dbReference>
<dbReference type="InterPro" id="IPR041931">
    <property type="entry name" value="DNA_pol3_alpha_thumb_dom"/>
</dbReference>
<dbReference type="NCBIfam" id="TIGR00594">
    <property type="entry name" value="polc"/>
    <property type="match status" value="1"/>
</dbReference>